<dbReference type="Gene3D" id="3.40.50.300">
    <property type="entry name" value="P-loop containing nucleotide triphosphate hydrolases"/>
    <property type="match status" value="2"/>
</dbReference>
<organism evidence="3 4">
    <name type="scientific">Hymenobacter aranciens</name>
    <dbReference type="NCBI Taxonomy" id="3063996"/>
    <lineage>
        <taxon>Bacteria</taxon>
        <taxon>Pseudomonadati</taxon>
        <taxon>Bacteroidota</taxon>
        <taxon>Cytophagia</taxon>
        <taxon>Cytophagales</taxon>
        <taxon>Hymenobacteraceae</taxon>
        <taxon>Hymenobacter</taxon>
    </lineage>
</organism>
<evidence type="ECO:0000259" key="1">
    <source>
        <dbReference type="Pfam" id="PF13175"/>
    </source>
</evidence>
<evidence type="ECO:0000313" key="4">
    <source>
        <dbReference type="Proteomes" id="UP001176429"/>
    </source>
</evidence>
<comment type="caution">
    <text evidence="3">The sequence shown here is derived from an EMBL/GenBank/DDBJ whole genome shotgun (WGS) entry which is preliminary data.</text>
</comment>
<reference evidence="3" key="1">
    <citation type="submission" date="2023-07" db="EMBL/GenBank/DDBJ databases">
        <authorList>
            <person name="Kim M.K."/>
        </authorList>
    </citation>
    <scope>NUCLEOTIDE SEQUENCE</scope>
    <source>
        <strain evidence="3">ASUV-10-1</strain>
    </source>
</reference>
<dbReference type="SUPFAM" id="SSF52540">
    <property type="entry name" value="P-loop containing nucleoside triphosphate hydrolases"/>
    <property type="match status" value="1"/>
</dbReference>
<dbReference type="EMBL" id="JAUQSY010000006">
    <property type="protein sequence ID" value="MDO7875143.1"/>
    <property type="molecule type" value="Genomic_DNA"/>
</dbReference>
<evidence type="ECO:0000313" key="3">
    <source>
        <dbReference type="EMBL" id="MDO7875143.1"/>
    </source>
</evidence>
<gene>
    <name evidence="3" type="ORF">Q5H93_10405</name>
</gene>
<dbReference type="InterPro" id="IPR027417">
    <property type="entry name" value="P-loop_NTPase"/>
</dbReference>
<accession>A0ABT9BF59</accession>
<dbReference type="InterPro" id="IPR003959">
    <property type="entry name" value="ATPase_AAA_core"/>
</dbReference>
<dbReference type="PANTHER" id="PTHR43581">
    <property type="entry name" value="ATP/GTP PHOSPHATASE"/>
    <property type="match status" value="1"/>
</dbReference>
<dbReference type="Pfam" id="PF13304">
    <property type="entry name" value="AAA_21"/>
    <property type="match status" value="1"/>
</dbReference>
<dbReference type="PANTHER" id="PTHR43581:SF4">
    <property type="entry name" value="ATP_GTP PHOSPHATASE"/>
    <property type="match status" value="1"/>
</dbReference>
<evidence type="ECO:0000259" key="2">
    <source>
        <dbReference type="Pfam" id="PF13304"/>
    </source>
</evidence>
<dbReference type="Proteomes" id="UP001176429">
    <property type="component" value="Unassembled WGS sequence"/>
</dbReference>
<proteinExistence type="predicted"/>
<keyword evidence="4" id="KW-1185">Reference proteome</keyword>
<dbReference type="CDD" id="cd00267">
    <property type="entry name" value="ABC_ATPase"/>
    <property type="match status" value="1"/>
</dbReference>
<dbReference type="InterPro" id="IPR041685">
    <property type="entry name" value="AAA_GajA/Old/RecF-like"/>
</dbReference>
<dbReference type="RefSeq" id="WP_305006462.1">
    <property type="nucleotide sequence ID" value="NZ_JAUQSY010000006.1"/>
</dbReference>
<name>A0ABT9BF59_9BACT</name>
<protein>
    <submittedName>
        <fullName evidence="3">AAA family ATPase</fullName>
    </submittedName>
</protein>
<dbReference type="InterPro" id="IPR014555">
    <property type="entry name" value="RecF-like"/>
</dbReference>
<dbReference type="Pfam" id="PF13175">
    <property type="entry name" value="AAA_15"/>
    <property type="match status" value="1"/>
</dbReference>
<feature type="domain" description="Endonuclease GajA/Old nuclease/RecF-like AAA" evidence="1">
    <location>
        <begin position="1"/>
        <end position="44"/>
    </location>
</feature>
<dbReference type="InterPro" id="IPR051396">
    <property type="entry name" value="Bact_Antivir_Def_Nuclease"/>
</dbReference>
<sequence>MLTSLRIQNFRSIRDAAVKLGQVNLFIGPNNSGKTNFLKGAALFAYSLGNYPTNRLDSENFFKFRSRQIATSDWGVPIQFVAGADNLDGKVVSLIIGHDVDVTNDRWIYTSEFSVLPNIQTEHHFTGYYDIPPDYYEEPLQVPTEIWKLIDYMRGTLIYRPEPSDYVLSVGLAYQETIVANASNIVNFIYNLSQNYKKLFKQLEDDFARCVGSLTGVSIPADPKEPGKLKLKFFDKNDVGYWAEEVSEGVLYFLALLCIVHQPDPPKLLLLEEPEKGIHPRRIKEVMDFIFELARLRDIQIILTSHSPYVVDHFKDIPECVSVFDRNPETGETMIHNAGDLIKKTNEEYAAQGLPPTDYTSSLGEYWVSGFLGGVPL</sequence>
<dbReference type="PIRSF" id="PIRSF029347">
    <property type="entry name" value="RecF"/>
    <property type="match status" value="1"/>
</dbReference>
<feature type="domain" description="ATPase AAA-type core" evidence="2">
    <location>
        <begin position="243"/>
        <end position="312"/>
    </location>
</feature>